<keyword evidence="7 9" id="KW-0482">Metalloprotease</keyword>
<keyword evidence="8 10" id="KW-0961">Cell wall biogenesis/degradation</keyword>
<dbReference type="AlphaFoldDB" id="A0A120JVK2"/>
<evidence type="ECO:0000256" key="4">
    <source>
        <dbReference type="ARBA" id="ARBA00022801"/>
    </source>
</evidence>
<dbReference type="Gene3D" id="3.30.1380.10">
    <property type="match status" value="1"/>
</dbReference>
<dbReference type="InterPro" id="IPR000755">
    <property type="entry name" value="A_A_dipeptidase"/>
</dbReference>
<dbReference type="EMBL" id="CP014226">
    <property type="protein sequence ID" value="AMC99453.1"/>
    <property type="molecule type" value="Genomic_DNA"/>
</dbReference>
<evidence type="ECO:0000256" key="6">
    <source>
        <dbReference type="ARBA" id="ARBA00022997"/>
    </source>
</evidence>
<keyword evidence="5 9" id="KW-0862">Zinc</keyword>
<dbReference type="GO" id="GO:0006508">
    <property type="term" value="P:proteolysis"/>
    <property type="evidence" value="ECO:0007669"/>
    <property type="project" value="UniProtKB-KW"/>
</dbReference>
<feature type="active site" description="Proton donor/acceptor" evidence="9">
    <location>
        <position position="218"/>
    </location>
</feature>
<comment type="similarity">
    <text evidence="9 10">Belongs to the peptidase M15D family.</text>
</comment>
<evidence type="ECO:0000256" key="2">
    <source>
        <dbReference type="ARBA" id="ARBA00022670"/>
    </source>
</evidence>
<feature type="binding site" evidence="9">
    <location>
        <position position="221"/>
    </location>
    <ligand>
        <name>Zn(2+)</name>
        <dbReference type="ChEBI" id="CHEBI:29105"/>
        <note>catalytic</note>
    </ligand>
</feature>
<keyword evidence="12" id="KW-1185">Reference proteome</keyword>
<evidence type="ECO:0000256" key="8">
    <source>
        <dbReference type="ARBA" id="ARBA00023316"/>
    </source>
</evidence>
<dbReference type="GO" id="GO:0160237">
    <property type="term" value="F:D-Ala-D-Ala dipeptidase activity"/>
    <property type="evidence" value="ECO:0007669"/>
    <property type="project" value="UniProtKB-EC"/>
</dbReference>
<gene>
    <name evidence="9 11" type="primary">ddpX</name>
    <name evidence="11" type="ORF">LOKO_00357</name>
</gene>
<proteinExistence type="inferred from homology"/>
<dbReference type="RefSeq" id="WP_201025347.1">
    <property type="nucleotide sequence ID" value="NZ_CP014226.1"/>
</dbReference>
<evidence type="ECO:0000256" key="1">
    <source>
        <dbReference type="ARBA" id="ARBA00001362"/>
    </source>
</evidence>
<reference evidence="11 12" key="1">
    <citation type="journal article" date="2016" name="Genome Announc.">
        <title>Draft Genome Sequence of 'Halomonas chromatireducens' Strain AGD 8-3, a Haloalkaliphilic Chromate- and Selenite-Reducing Gammaproteobacterium.</title>
        <authorList>
            <person name="Sharko F.S."/>
            <person name="Shapovalova A.A."/>
            <person name="Tsygankova S.V."/>
            <person name="Komova A.V."/>
            <person name="Boulygina E.S."/>
            <person name="Teslyuk A.B."/>
            <person name="Gotovtsev P.M."/>
            <person name="Namsaraev Z.B."/>
            <person name="Khijniak T.V."/>
            <person name="Nedoluzhko A.V."/>
            <person name="Vasilov R.G."/>
        </authorList>
    </citation>
    <scope>NUCLEOTIDE SEQUENCE [LARGE SCALE GENOMIC DNA]</scope>
    <source>
        <strain evidence="11 12">AGD 8-3</strain>
    </source>
</reference>
<name>A0A120JVK2_9GAMM</name>
<keyword evidence="3 9" id="KW-0479">Metal-binding</keyword>
<protein>
    <recommendedName>
        <fullName evidence="9 10">D-alanyl-D-alanine dipeptidase</fullName>
        <shortName evidence="9 10">D-Ala-D-Ala dipeptidase</shortName>
        <ecNumber evidence="9 10">3.4.13.22</ecNumber>
    </recommendedName>
</protein>
<dbReference type="PATRIC" id="fig|507626.3.peg.353"/>
<dbReference type="GO" id="GO:0008270">
    <property type="term" value="F:zinc ion binding"/>
    <property type="evidence" value="ECO:0007669"/>
    <property type="project" value="UniProtKB-UniRule"/>
</dbReference>
<dbReference type="PIRSF" id="PIRSF026671">
    <property type="entry name" value="AA_dipeptidase"/>
    <property type="match status" value="1"/>
</dbReference>
<dbReference type="InterPro" id="IPR009045">
    <property type="entry name" value="Zn_M74/Hedgehog-like"/>
</dbReference>
<keyword evidence="6 9" id="KW-0224">Dipeptidase</keyword>
<evidence type="ECO:0000313" key="11">
    <source>
        <dbReference type="EMBL" id="AMC99453.1"/>
    </source>
</evidence>
<dbReference type="GO" id="GO:0008237">
    <property type="term" value="F:metallopeptidase activity"/>
    <property type="evidence" value="ECO:0007669"/>
    <property type="project" value="UniProtKB-KW"/>
</dbReference>
<dbReference type="HAMAP" id="MF_01924">
    <property type="entry name" value="A_A_dipeptidase"/>
    <property type="match status" value="1"/>
</dbReference>
<feature type="site" description="Transition state stabilizer" evidence="9">
    <location>
        <position position="98"/>
    </location>
</feature>
<evidence type="ECO:0000313" key="12">
    <source>
        <dbReference type="Proteomes" id="UP000063387"/>
    </source>
</evidence>
<evidence type="ECO:0000256" key="10">
    <source>
        <dbReference type="PIRNR" id="PIRNR026671"/>
    </source>
</evidence>
<evidence type="ECO:0000256" key="5">
    <source>
        <dbReference type="ARBA" id="ARBA00022833"/>
    </source>
</evidence>
<sequence>MPTSNSPTADGIPLHRVPSLDAPEWERVSALPITECGERLIPMSLAPEPIKVFPAYARLGIPGAVPECFVREGVYRALLQAARRLPEGIGMVVLDGWRPWRVQQYLFDTLHEAIHHHHPSLDEGELMVRTREFVSLPSRDPLAPSPHLTGGAVDVTLCDADGMPLDMGTQFDEAIPASHTDHLETLKAPSAAQRQARDNRRLLYHVMHEAGFTNLPSEWWHYDFGDQLWAHYSGGGVARYGPAELDTIENRWRRQFADG</sequence>
<dbReference type="CDD" id="cd14843">
    <property type="entry name" value="D-Ala-D-Ala_dipeptidase_like"/>
    <property type="match status" value="1"/>
</dbReference>
<dbReference type="PANTHER" id="PTHR43126:SF2">
    <property type="entry name" value="D-ALANYL-D-ALANINE DIPEPTIDASE"/>
    <property type="match status" value="1"/>
</dbReference>
<dbReference type="KEGG" id="hco:LOKO_00357"/>
<keyword evidence="4 9" id="KW-0378">Hydrolase</keyword>
<reference evidence="11 12" key="2">
    <citation type="submission" date="2016-02" db="EMBL/GenBank/DDBJ databases">
        <authorList>
            <person name="Wen L."/>
            <person name="He K."/>
            <person name="Yang H."/>
        </authorList>
    </citation>
    <scope>NUCLEOTIDE SEQUENCE [LARGE SCALE GENOMIC DNA]</scope>
    <source>
        <strain evidence="11 12">AGD 8-3</strain>
    </source>
</reference>
<comment type="cofactor">
    <cofactor evidence="9">
        <name>Zn(2+)</name>
        <dbReference type="ChEBI" id="CHEBI:29105"/>
    </cofactor>
    <text evidence="9">Binds 1 zinc ion per subunit.</text>
</comment>
<comment type="function">
    <text evidence="9 10">Catalyzes hydrolysis of the D-alanyl-D-alanine dipeptide.</text>
</comment>
<evidence type="ECO:0000256" key="9">
    <source>
        <dbReference type="HAMAP-Rule" id="MF_01924"/>
    </source>
</evidence>
<feature type="binding site" evidence="9">
    <location>
        <position position="154"/>
    </location>
    <ligand>
        <name>Zn(2+)</name>
        <dbReference type="ChEBI" id="CHEBI:29105"/>
        <note>catalytic</note>
    </ligand>
</feature>
<evidence type="ECO:0000256" key="3">
    <source>
        <dbReference type="ARBA" id="ARBA00022723"/>
    </source>
</evidence>
<organism evidence="11 12">
    <name type="scientific">Halomonas chromatireducens</name>
    <dbReference type="NCBI Taxonomy" id="507626"/>
    <lineage>
        <taxon>Bacteria</taxon>
        <taxon>Pseudomonadati</taxon>
        <taxon>Pseudomonadota</taxon>
        <taxon>Gammaproteobacteria</taxon>
        <taxon>Oceanospirillales</taxon>
        <taxon>Halomonadaceae</taxon>
        <taxon>Halomonas</taxon>
    </lineage>
</organism>
<feature type="binding site" evidence="9">
    <location>
        <position position="147"/>
    </location>
    <ligand>
        <name>Zn(2+)</name>
        <dbReference type="ChEBI" id="CHEBI:29105"/>
        <note>catalytic</note>
    </ligand>
</feature>
<dbReference type="EC" id="3.4.13.22" evidence="9 10"/>
<dbReference type="STRING" id="507626.LOKO_00357"/>
<evidence type="ECO:0000256" key="7">
    <source>
        <dbReference type="ARBA" id="ARBA00023049"/>
    </source>
</evidence>
<comment type="catalytic activity">
    <reaction evidence="1 9 10">
        <text>D-alanyl-D-alanine + H2O = 2 D-alanine</text>
        <dbReference type="Rhea" id="RHEA:20661"/>
        <dbReference type="ChEBI" id="CHEBI:15377"/>
        <dbReference type="ChEBI" id="CHEBI:57416"/>
        <dbReference type="ChEBI" id="CHEBI:57822"/>
        <dbReference type="EC" id="3.4.13.22"/>
    </reaction>
</comment>
<keyword evidence="2 9" id="KW-0645">Protease</keyword>
<dbReference type="PANTHER" id="PTHR43126">
    <property type="entry name" value="D-ALANYL-D-ALANINE DIPEPTIDASE"/>
    <property type="match status" value="1"/>
</dbReference>
<dbReference type="GO" id="GO:0071555">
    <property type="term" value="P:cell wall organization"/>
    <property type="evidence" value="ECO:0007669"/>
    <property type="project" value="UniProtKB-KW"/>
</dbReference>
<dbReference type="Pfam" id="PF01427">
    <property type="entry name" value="Peptidase_M15"/>
    <property type="match status" value="1"/>
</dbReference>
<dbReference type="SUPFAM" id="SSF55166">
    <property type="entry name" value="Hedgehog/DD-peptidase"/>
    <property type="match status" value="1"/>
</dbReference>
<accession>A0A120JVK2</accession>
<dbReference type="Proteomes" id="UP000063387">
    <property type="component" value="Chromosome"/>
</dbReference>